<sequence>MWGFRLSDPYLSTIYDLLHFSESGEWAHHLWVLTMELINEYKIDVAVTEIMAKFPRWRGLKHINDPLTKDFADGQTHFDIFKIRMLAGLRVMTESRIEFLETLLKRYEGLCKANTYDKTFAWPKHHFLTHMIQDIRRKGVLRNGTTRTGEGMHQEVAQHYMHTNFRDVEPQIAHRDEEQEAIARTRMAVDDFFRGAHNEGAGDEQEDADLRKDLSQFRDGSTRKIPHSTIPAANTSDSWVLGSALHHGDSRSYEEVHAAGDATFHNFDPRLRGFLGRVFPNEFLRYEDTIKIEVFRCLYIAYQSKDDWHEGEDILRCHSNWYNRGPRYDCLIFDAADDPLACARLRSLVRCQLPSGRIVDLAMVQLMKQSKWRPRNTWDGCLVFDEHRDVEFLLVEHVIRGALLAPVRPTPTGHPHLHYLVDVVDGDMFLRCLNSVAHVCN</sequence>
<evidence type="ECO:0000313" key="1">
    <source>
        <dbReference type="EMBL" id="KAJ7190796.1"/>
    </source>
</evidence>
<reference evidence="1" key="1">
    <citation type="submission" date="2023-03" db="EMBL/GenBank/DDBJ databases">
        <title>Massive genome expansion in bonnet fungi (Mycena s.s.) driven by repeated elements and novel gene families across ecological guilds.</title>
        <authorList>
            <consortium name="Lawrence Berkeley National Laboratory"/>
            <person name="Harder C.B."/>
            <person name="Miyauchi S."/>
            <person name="Viragh M."/>
            <person name="Kuo A."/>
            <person name="Thoen E."/>
            <person name="Andreopoulos B."/>
            <person name="Lu D."/>
            <person name="Skrede I."/>
            <person name="Drula E."/>
            <person name="Henrissat B."/>
            <person name="Morin E."/>
            <person name="Kohler A."/>
            <person name="Barry K."/>
            <person name="LaButti K."/>
            <person name="Morin E."/>
            <person name="Salamov A."/>
            <person name="Lipzen A."/>
            <person name="Mereny Z."/>
            <person name="Hegedus B."/>
            <person name="Baldrian P."/>
            <person name="Stursova M."/>
            <person name="Weitz H."/>
            <person name="Taylor A."/>
            <person name="Grigoriev I.V."/>
            <person name="Nagy L.G."/>
            <person name="Martin F."/>
            <person name="Kauserud H."/>
        </authorList>
    </citation>
    <scope>NUCLEOTIDE SEQUENCE</scope>
    <source>
        <strain evidence="1">9144</strain>
    </source>
</reference>
<organism evidence="1 2">
    <name type="scientific">Mycena pura</name>
    <dbReference type="NCBI Taxonomy" id="153505"/>
    <lineage>
        <taxon>Eukaryota</taxon>
        <taxon>Fungi</taxon>
        <taxon>Dikarya</taxon>
        <taxon>Basidiomycota</taxon>
        <taxon>Agaricomycotina</taxon>
        <taxon>Agaricomycetes</taxon>
        <taxon>Agaricomycetidae</taxon>
        <taxon>Agaricales</taxon>
        <taxon>Marasmiineae</taxon>
        <taxon>Mycenaceae</taxon>
        <taxon>Mycena</taxon>
    </lineage>
</organism>
<protein>
    <submittedName>
        <fullName evidence="1">Uncharacterized protein</fullName>
    </submittedName>
</protein>
<dbReference type="AlphaFoldDB" id="A0AAD6XWW6"/>
<comment type="caution">
    <text evidence="1">The sequence shown here is derived from an EMBL/GenBank/DDBJ whole genome shotgun (WGS) entry which is preliminary data.</text>
</comment>
<keyword evidence="2" id="KW-1185">Reference proteome</keyword>
<proteinExistence type="predicted"/>
<gene>
    <name evidence="1" type="ORF">GGX14DRAFT_579488</name>
</gene>
<accession>A0AAD6XWW6</accession>
<evidence type="ECO:0000313" key="2">
    <source>
        <dbReference type="Proteomes" id="UP001219525"/>
    </source>
</evidence>
<dbReference type="Proteomes" id="UP001219525">
    <property type="component" value="Unassembled WGS sequence"/>
</dbReference>
<name>A0AAD6XWW6_9AGAR</name>
<dbReference type="EMBL" id="JARJCW010000142">
    <property type="protein sequence ID" value="KAJ7190796.1"/>
    <property type="molecule type" value="Genomic_DNA"/>
</dbReference>